<comment type="caution">
    <text evidence="1">The sequence shown here is derived from an EMBL/GenBank/DDBJ whole genome shotgun (WGS) entry which is preliminary data.</text>
</comment>
<reference evidence="1" key="1">
    <citation type="submission" date="2008-12" db="EMBL/GenBank/DDBJ databases">
        <title>Annotation of the Yersinia mollaretii ATCC 43969 genome.</title>
        <authorList>
            <person name="Read T.D."/>
            <person name="Akmal A."/>
            <person name="Bishop-Lilly K."/>
            <person name="Chen P.E."/>
            <person name="Cook C."/>
            <person name="Kiley M.P."/>
            <person name="Lentz S."/>
            <person name="Mateczun A."/>
            <person name="Nagarajan N."/>
            <person name="Nolan N."/>
            <person name="Osborne B.I."/>
            <person name="Pop M."/>
            <person name="Sozhamannan S."/>
            <person name="Stewart A.C."/>
            <person name="Sulakvelidze A."/>
            <person name="Thomason B."/>
            <person name="Willner K."/>
            <person name="Zwick M.E."/>
        </authorList>
    </citation>
    <scope>NUCLEOTIDE SEQUENCE [LARGE SCALE GENOMIC DNA]</scope>
    <source>
        <strain evidence="1">ATCC 43969</strain>
    </source>
</reference>
<dbReference type="EMBL" id="AALD02000033">
    <property type="protein sequence ID" value="EEQ09643.1"/>
    <property type="molecule type" value="Genomic_DNA"/>
</dbReference>
<gene>
    <name evidence="1" type="ORF">ymoll0001_1560</name>
</gene>
<name>A0ABM9Y736_YERMW</name>
<keyword evidence="2" id="KW-1185">Reference proteome</keyword>
<proteinExistence type="predicted"/>
<dbReference type="Proteomes" id="UP000003027">
    <property type="component" value="Unassembled WGS sequence"/>
</dbReference>
<organism evidence="1 2">
    <name type="scientific">Yersinia mollaretii (strain ATCC 43969 / DSM 18520 / CIP 103324 / CNY 7263 / WAIP 204)</name>
    <dbReference type="NCBI Taxonomy" id="349967"/>
    <lineage>
        <taxon>Bacteria</taxon>
        <taxon>Pseudomonadati</taxon>
        <taxon>Pseudomonadota</taxon>
        <taxon>Gammaproteobacteria</taxon>
        <taxon>Enterobacterales</taxon>
        <taxon>Yersiniaceae</taxon>
        <taxon>Yersinia</taxon>
    </lineage>
</organism>
<accession>A0ABM9Y736</accession>
<evidence type="ECO:0000313" key="1">
    <source>
        <dbReference type="EMBL" id="EEQ09643.1"/>
    </source>
</evidence>
<evidence type="ECO:0000313" key="2">
    <source>
        <dbReference type="Proteomes" id="UP000003027"/>
    </source>
</evidence>
<sequence>MYFMMLPDDIFDVKFPHLSLLLYYTLPTHLPRMEVIGQVNVTYLLCEQK</sequence>
<protein>
    <submittedName>
        <fullName evidence="1">Uncharacterized protein</fullName>
    </submittedName>
</protein>